<accession>A0A3S2ULX0</accession>
<proteinExistence type="predicted"/>
<dbReference type="EMBL" id="SACJ01000002">
    <property type="protein sequence ID" value="RVT78650.1"/>
    <property type="molecule type" value="Genomic_DNA"/>
</dbReference>
<dbReference type="Proteomes" id="UP000285211">
    <property type="component" value="Unassembled WGS sequence"/>
</dbReference>
<evidence type="ECO:0008006" key="3">
    <source>
        <dbReference type="Google" id="ProtNLM"/>
    </source>
</evidence>
<dbReference type="OrthoDB" id="9553659at2"/>
<protein>
    <recommendedName>
        <fullName evidence="3">DUF4145 domain-containing protein</fullName>
    </recommendedName>
</protein>
<organism evidence="1 2">
    <name type="scientific">Flavobacterium sufflavum</name>
    <dbReference type="NCBI Taxonomy" id="1921138"/>
    <lineage>
        <taxon>Bacteria</taxon>
        <taxon>Pseudomonadati</taxon>
        <taxon>Bacteroidota</taxon>
        <taxon>Flavobacteriia</taxon>
        <taxon>Flavobacteriales</taxon>
        <taxon>Flavobacteriaceae</taxon>
        <taxon>Flavobacterium</taxon>
    </lineage>
</organism>
<reference evidence="1 2" key="1">
    <citation type="submission" date="2019-01" db="EMBL/GenBank/DDBJ databases">
        <authorList>
            <person name="Chen W.-M."/>
        </authorList>
    </citation>
    <scope>NUCLEOTIDE SEQUENCE [LARGE SCALE GENOMIC DNA]</scope>
    <source>
        <strain evidence="1 2">BBQ-12</strain>
    </source>
</reference>
<sequence>MDELIDSFDIKLLGKYLDKNLGQVTIKEYSANKKIQKIVNKYVQTIVNYIGTEEKLSQKIIAPENSREYSANISMDLIPIILEYETGQTWNALAKLRRHLEITIRDLANKNKLQTNEYSSPQKILYTMYGLNILSKSTVDNLNYVIKICSKAIHGIELTQEEEDNALNLAIRSLDEIEKLKK</sequence>
<evidence type="ECO:0000313" key="1">
    <source>
        <dbReference type="EMBL" id="RVT78650.1"/>
    </source>
</evidence>
<dbReference type="AlphaFoldDB" id="A0A3S2ULX0"/>
<evidence type="ECO:0000313" key="2">
    <source>
        <dbReference type="Proteomes" id="UP000285211"/>
    </source>
</evidence>
<name>A0A3S2ULX0_9FLAO</name>
<keyword evidence="2" id="KW-1185">Reference proteome</keyword>
<dbReference type="RefSeq" id="WP_128193851.1">
    <property type="nucleotide sequence ID" value="NZ_SACJ01000002.1"/>
</dbReference>
<comment type="caution">
    <text evidence="1">The sequence shown here is derived from an EMBL/GenBank/DDBJ whole genome shotgun (WGS) entry which is preliminary data.</text>
</comment>
<gene>
    <name evidence="1" type="ORF">EOD40_05295</name>
</gene>